<feature type="compositionally biased region" description="Acidic residues" evidence="2">
    <location>
        <begin position="171"/>
        <end position="181"/>
    </location>
</feature>
<feature type="compositionally biased region" description="Acidic residues" evidence="2">
    <location>
        <begin position="68"/>
        <end position="80"/>
    </location>
</feature>
<dbReference type="InterPro" id="IPR008653">
    <property type="entry name" value="IER"/>
</dbReference>
<feature type="region of interest" description="Disordered" evidence="2">
    <location>
        <begin position="164"/>
        <end position="186"/>
    </location>
</feature>
<proteinExistence type="evidence at transcript level"/>
<sequence length="253" mass="27133">MVMDNDAQKVIAISLGKIATSRCQRGGPSLHRSLLVASVLYKARTTYVDDVFPSFGQPAVSDPCPQDANDDVSTDGDDGSVEAASDARPSRTVTSTSPLTSPYEDCDSTDGNELSGDDKENVQPNNDRLSPEAPVRCAKRRRTLDEEDCAKRCKRDTALWRRSSSLCPTDSETDSDPEPADVEPHDGGEAAMEVESISNLVLAFNSGLKGLSWDAEDATLDDHGLAPLRRGVSLPDLCGQHRTPSFPVAVLAV</sequence>
<reference evidence="3" key="1">
    <citation type="submission" date="2016-02" db="EMBL/GenBank/DDBJ databases">
        <title>RNAseq analyses of the midgut from blood- or serum-fed Ixodes ricinus ticks.</title>
        <authorList>
            <person name="Perner J."/>
            <person name="Provaznik J."/>
            <person name="Schrenkova J."/>
            <person name="Urbanova V."/>
            <person name="Ribeiro J.M."/>
            <person name="Kopacek P."/>
        </authorList>
    </citation>
    <scope>NUCLEOTIDE SEQUENCE</scope>
    <source>
        <tissue evidence="3">Gut</tissue>
    </source>
</reference>
<accession>A0A131XXK2</accession>
<name>A0A131XXK2_IXORI</name>
<organism evidence="3">
    <name type="scientific">Ixodes ricinus</name>
    <name type="common">Common tick</name>
    <name type="synonym">Acarus ricinus</name>
    <dbReference type="NCBI Taxonomy" id="34613"/>
    <lineage>
        <taxon>Eukaryota</taxon>
        <taxon>Metazoa</taxon>
        <taxon>Ecdysozoa</taxon>
        <taxon>Arthropoda</taxon>
        <taxon>Chelicerata</taxon>
        <taxon>Arachnida</taxon>
        <taxon>Acari</taxon>
        <taxon>Parasitiformes</taxon>
        <taxon>Ixodida</taxon>
        <taxon>Ixodoidea</taxon>
        <taxon>Ixodidae</taxon>
        <taxon>Ixodinae</taxon>
        <taxon>Ixodes</taxon>
    </lineage>
</organism>
<evidence type="ECO:0000256" key="2">
    <source>
        <dbReference type="SAM" id="MobiDB-lite"/>
    </source>
</evidence>
<dbReference type="AlphaFoldDB" id="A0A131XXK2"/>
<protein>
    <submittedName>
        <fullName evidence="3">Uncharacterized protein</fullName>
    </submittedName>
</protein>
<evidence type="ECO:0000256" key="1">
    <source>
        <dbReference type="ARBA" id="ARBA00006186"/>
    </source>
</evidence>
<dbReference type="PANTHER" id="PTHR15895">
    <property type="entry name" value="IMMEDIATE EARLY RESPONSE GENE"/>
    <property type="match status" value="1"/>
</dbReference>
<dbReference type="EMBL" id="GEFM01005495">
    <property type="protein sequence ID" value="JAP70301.1"/>
    <property type="molecule type" value="mRNA"/>
</dbReference>
<feature type="compositionally biased region" description="Polar residues" evidence="2">
    <location>
        <begin position="91"/>
        <end position="100"/>
    </location>
</feature>
<evidence type="ECO:0000313" key="3">
    <source>
        <dbReference type="EMBL" id="JAP70301.1"/>
    </source>
</evidence>
<comment type="similarity">
    <text evidence="1">Belongs to the IER family.</text>
</comment>
<feature type="region of interest" description="Disordered" evidence="2">
    <location>
        <begin position="58"/>
        <end position="135"/>
    </location>
</feature>
<dbReference type="Pfam" id="PF05760">
    <property type="entry name" value="IER"/>
    <property type="match status" value="1"/>
</dbReference>